<dbReference type="OrthoDB" id="2421942at2759"/>
<evidence type="ECO:0000313" key="2">
    <source>
        <dbReference type="Proteomes" id="UP000078512"/>
    </source>
</evidence>
<evidence type="ECO:0000313" key="1">
    <source>
        <dbReference type="EMBL" id="OAQ22648.1"/>
    </source>
</evidence>
<sequence length="175" mass="20248">MRLRCRMQLTLVLRHESMFRASSARRCHQDPHRHPNVERLGNVLTRGAVVVGPNNTAFHPHPESTVWVLKDSRQNLTIKRTRSKFNDPKGKKRSGIKLVAFIFHQLNHTHRLDRIDIESKLQDVASVKNRTQSDSKVLGDVRELVLTCEERDYASFPADWKNEPPTRSPISNRTL</sequence>
<proteinExistence type="predicted"/>
<dbReference type="EMBL" id="KV442150">
    <property type="protein sequence ID" value="OAQ22648.1"/>
    <property type="molecule type" value="Genomic_DNA"/>
</dbReference>
<dbReference type="AlphaFoldDB" id="A0A197JCA2"/>
<accession>A0A197JCA2</accession>
<dbReference type="Proteomes" id="UP000078512">
    <property type="component" value="Unassembled WGS sequence"/>
</dbReference>
<keyword evidence="2" id="KW-1185">Reference proteome</keyword>
<protein>
    <submittedName>
        <fullName evidence="1">Uncharacterized protein</fullName>
    </submittedName>
</protein>
<gene>
    <name evidence="1" type="ORF">K457DRAFT_143282</name>
</gene>
<name>A0A197JCA2_9FUNG</name>
<reference evidence="1 2" key="1">
    <citation type="submission" date="2016-05" db="EMBL/GenBank/DDBJ databases">
        <title>Genome sequencing reveals origins of a unique bacterial endosymbiosis in the earliest lineages of terrestrial Fungi.</title>
        <authorList>
            <consortium name="DOE Joint Genome Institute"/>
            <person name="Uehling J."/>
            <person name="Gryganskyi A."/>
            <person name="Hameed K."/>
            <person name="Tschaplinski T."/>
            <person name="Misztal P."/>
            <person name="Wu S."/>
            <person name="Desiro A."/>
            <person name="Vande Pol N."/>
            <person name="Du Z.-Y."/>
            <person name="Zienkiewicz A."/>
            <person name="Zienkiewicz K."/>
            <person name="Morin E."/>
            <person name="Tisserant E."/>
            <person name="Splivallo R."/>
            <person name="Hainaut M."/>
            <person name="Henrissat B."/>
            <person name="Ohm R."/>
            <person name="Kuo A."/>
            <person name="Yan J."/>
            <person name="Lipzen A."/>
            <person name="Nolan M."/>
            <person name="Labutti K."/>
            <person name="Barry K."/>
            <person name="Goldstein A."/>
            <person name="Labbe J."/>
            <person name="Schadt C."/>
            <person name="Tuskan G."/>
            <person name="Grigoriev I."/>
            <person name="Martin F."/>
            <person name="Vilgalys R."/>
            <person name="Bonito G."/>
        </authorList>
    </citation>
    <scope>NUCLEOTIDE SEQUENCE [LARGE SCALE GENOMIC DNA]</scope>
    <source>
        <strain evidence="1 2">AG-77</strain>
    </source>
</reference>
<organism evidence="1 2">
    <name type="scientific">Linnemannia elongata AG-77</name>
    <dbReference type="NCBI Taxonomy" id="1314771"/>
    <lineage>
        <taxon>Eukaryota</taxon>
        <taxon>Fungi</taxon>
        <taxon>Fungi incertae sedis</taxon>
        <taxon>Mucoromycota</taxon>
        <taxon>Mortierellomycotina</taxon>
        <taxon>Mortierellomycetes</taxon>
        <taxon>Mortierellales</taxon>
        <taxon>Mortierellaceae</taxon>
        <taxon>Linnemannia</taxon>
    </lineage>
</organism>